<name>A0ACC0B3A4_CATRO</name>
<gene>
    <name evidence="1" type="ORF">M9H77_16988</name>
</gene>
<comment type="caution">
    <text evidence="1">The sequence shown here is derived from an EMBL/GenBank/DDBJ whole genome shotgun (WGS) entry which is preliminary data.</text>
</comment>
<proteinExistence type="predicted"/>
<organism evidence="1 2">
    <name type="scientific">Catharanthus roseus</name>
    <name type="common">Madagascar periwinkle</name>
    <name type="synonym">Vinca rosea</name>
    <dbReference type="NCBI Taxonomy" id="4058"/>
    <lineage>
        <taxon>Eukaryota</taxon>
        <taxon>Viridiplantae</taxon>
        <taxon>Streptophyta</taxon>
        <taxon>Embryophyta</taxon>
        <taxon>Tracheophyta</taxon>
        <taxon>Spermatophyta</taxon>
        <taxon>Magnoliopsida</taxon>
        <taxon>eudicotyledons</taxon>
        <taxon>Gunneridae</taxon>
        <taxon>Pentapetalae</taxon>
        <taxon>asterids</taxon>
        <taxon>lamiids</taxon>
        <taxon>Gentianales</taxon>
        <taxon>Apocynaceae</taxon>
        <taxon>Rauvolfioideae</taxon>
        <taxon>Vinceae</taxon>
        <taxon>Catharanthinae</taxon>
        <taxon>Catharanthus</taxon>
    </lineage>
</organism>
<evidence type="ECO:0000313" key="1">
    <source>
        <dbReference type="EMBL" id="KAI5667135.1"/>
    </source>
</evidence>
<dbReference type="Proteomes" id="UP001060085">
    <property type="component" value="Linkage Group LG04"/>
</dbReference>
<dbReference type="EMBL" id="CM044704">
    <property type="protein sequence ID" value="KAI5667135.1"/>
    <property type="molecule type" value="Genomic_DNA"/>
</dbReference>
<sequence length="126" mass="14592">MKLEPAQGTMWLVCENLMTQWYDPGCARNRRAIAMSGHRSHGIQISKFRRFSSFKIKEERFIDPTAKGRVHPTVHGRVQLVEQKKSFNVPPTEFAFWVAEAIIKRMEKLAISAVTKPNIWHLSKKT</sequence>
<reference evidence="2" key="1">
    <citation type="journal article" date="2023" name="Nat. Plants">
        <title>Single-cell RNA sequencing provides a high-resolution roadmap for understanding the multicellular compartmentation of specialized metabolism.</title>
        <authorList>
            <person name="Sun S."/>
            <person name="Shen X."/>
            <person name="Li Y."/>
            <person name="Li Y."/>
            <person name="Wang S."/>
            <person name="Li R."/>
            <person name="Zhang H."/>
            <person name="Shen G."/>
            <person name="Guo B."/>
            <person name="Wei J."/>
            <person name="Xu J."/>
            <person name="St-Pierre B."/>
            <person name="Chen S."/>
            <person name="Sun C."/>
        </authorList>
    </citation>
    <scope>NUCLEOTIDE SEQUENCE [LARGE SCALE GENOMIC DNA]</scope>
</reference>
<evidence type="ECO:0000313" key="2">
    <source>
        <dbReference type="Proteomes" id="UP001060085"/>
    </source>
</evidence>
<protein>
    <submittedName>
        <fullName evidence="1">Uncharacterized protein</fullName>
    </submittedName>
</protein>
<accession>A0ACC0B3A4</accession>
<keyword evidence="2" id="KW-1185">Reference proteome</keyword>